<evidence type="ECO:0000256" key="1">
    <source>
        <dbReference type="SAM" id="MobiDB-lite"/>
    </source>
</evidence>
<feature type="compositionally biased region" description="Low complexity" evidence="1">
    <location>
        <begin position="531"/>
        <end position="545"/>
    </location>
</feature>
<feature type="compositionally biased region" description="Low complexity" evidence="1">
    <location>
        <begin position="486"/>
        <end position="518"/>
    </location>
</feature>
<evidence type="ECO:0000313" key="3">
    <source>
        <dbReference type="Proteomes" id="UP001176521"/>
    </source>
</evidence>
<evidence type="ECO:0000313" key="2">
    <source>
        <dbReference type="EMBL" id="KAK0530530.1"/>
    </source>
</evidence>
<proteinExistence type="predicted"/>
<feature type="region of interest" description="Disordered" evidence="1">
    <location>
        <begin position="483"/>
        <end position="589"/>
    </location>
</feature>
<feature type="compositionally biased region" description="Polar residues" evidence="1">
    <location>
        <begin position="546"/>
        <end position="560"/>
    </location>
</feature>
<reference evidence="2" key="1">
    <citation type="journal article" date="2023" name="PhytoFront">
        <title>Draft Genome Resources of Seven Strains of Tilletia horrida, Causal Agent of Kernel Smut of Rice.</title>
        <authorList>
            <person name="Khanal S."/>
            <person name="Antony Babu S."/>
            <person name="Zhou X.G."/>
        </authorList>
    </citation>
    <scope>NUCLEOTIDE SEQUENCE</scope>
    <source>
        <strain evidence="2">TX3</strain>
    </source>
</reference>
<dbReference type="AlphaFoldDB" id="A0AAN6GD90"/>
<feature type="compositionally biased region" description="Low complexity" evidence="1">
    <location>
        <begin position="242"/>
        <end position="287"/>
    </location>
</feature>
<protein>
    <submittedName>
        <fullName evidence="2">Uncharacterized protein</fullName>
    </submittedName>
</protein>
<keyword evidence="3" id="KW-1185">Reference proteome</keyword>
<feature type="region of interest" description="Disordered" evidence="1">
    <location>
        <begin position="50"/>
        <end position="384"/>
    </location>
</feature>
<feature type="compositionally biased region" description="Acidic residues" evidence="1">
    <location>
        <begin position="374"/>
        <end position="384"/>
    </location>
</feature>
<sequence length="589" mass="62975">MFGRQSYERTVTEAANILGQPVEHVSLWHHGDGNGSNTSLHCRIHPSAWSSLPHDAPVYAKLDKPPKPKSKATDAPATTQHPGKKQKATSQSVAGASPASKKVRPNSTPSNARASASGSEGKAGSGGKRSQGAQSQQGQARQSPRNAHSASSAKKQQPAKEHQQGSVKDTASSRPRPEKRKHKEVSTASGGDGAAVEQGAERAIANAESQEEEGSIPRYEGHRILGKQSRFASVPGAGGPGSSPRASTSQDTLDGSSSESSLSTTSTDSELSSTSSATSSTSPVLSSAGDSRRTQRADQSQSKKNGASRRLDDDQDDFELVAVHSPAYRAARAGSPVSLSSDSDRNSERDELISDNEEASDRNSSVTTVQTVPEDADDELGESDWSETFKFPKRSSAKHWSPKEHVLFMDKLRIECEPLTHHLSGAERSVFFSKFEHKYRSLFNSRTAHSFYNRIAGMRKIARAEGKNLPKQVCYLFRPDKDASLAPSQPSTSRSQSAQSRLSRGASASSRSSASASPMPTGPSRSQQSGRASTPFSTAPSTSRSKTATGSSQRQASSQTVRKRESTSTLNGSERKRRRSSARSSFSYS</sequence>
<organism evidence="2 3">
    <name type="scientific">Tilletia horrida</name>
    <dbReference type="NCBI Taxonomy" id="155126"/>
    <lineage>
        <taxon>Eukaryota</taxon>
        <taxon>Fungi</taxon>
        <taxon>Dikarya</taxon>
        <taxon>Basidiomycota</taxon>
        <taxon>Ustilaginomycotina</taxon>
        <taxon>Exobasidiomycetes</taxon>
        <taxon>Tilletiales</taxon>
        <taxon>Tilletiaceae</taxon>
        <taxon>Tilletia</taxon>
    </lineage>
</organism>
<dbReference type="Proteomes" id="UP001176521">
    <property type="component" value="Unassembled WGS sequence"/>
</dbReference>
<comment type="caution">
    <text evidence="2">The sequence shown here is derived from an EMBL/GenBank/DDBJ whole genome shotgun (WGS) entry which is preliminary data.</text>
</comment>
<feature type="compositionally biased region" description="Polar residues" evidence="1">
    <location>
        <begin position="144"/>
        <end position="155"/>
    </location>
</feature>
<feature type="compositionally biased region" description="Low complexity" evidence="1">
    <location>
        <begin position="130"/>
        <end position="143"/>
    </location>
</feature>
<name>A0AAN6GD90_9BASI</name>
<dbReference type="EMBL" id="JAPDMQ010000212">
    <property type="protein sequence ID" value="KAK0530530.1"/>
    <property type="molecule type" value="Genomic_DNA"/>
</dbReference>
<gene>
    <name evidence="2" type="ORF">OC842_003903</name>
</gene>
<feature type="compositionally biased region" description="Polar residues" evidence="1">
    <location>
        <begin position="362"/>
        <end position="371"/>
    </location>
</feature>
<feature type="compositionally biased region" description="Polar residues" evidence="1">
    <location>
        <begin position="164"/>
        <end position="173"/>
    </location>
</feature>
<accession>A0AAN6GD90</accession>
<feature type="compositionally biased region" description="Basic and acidic residues" evidence="1">
    <location>
        <begin position="342"/>
        <end position="352"/>
    </location>
</feature>